<feature type="region of interest" description="Disordered" evidence="1">
    <location>
        <begin position="1"/>
        <end position="21"/>
    </location>
</feature>
<accession>A0A562UPT2</accession>
<keyword evidence="3" id="KW-1185">Reference proteome</keyword>
<dbReference type="OrthoDB" id="9862427at2"/>
<dbReference type="AlphaFoldDB" id="A0A562UPT2"/>
<organism evidence="2 3">
    <name type="scientific">Stackebrandtia albiflava</name>
    <dbReference type="NCBI Taxonomy" id="406432"/>
    <lineage>
        <taxon>Bacteria</taxon>
        <taxon>Bacillati</taxon>
        <taxon>Actinomycetota</taxon>
        <taxon>Actinomycetes</taxon>
        <taxon>Glycomycetales</taxon>
        <taxon>Glycomycetaceae</taxon>
        <taxon>Stackebrandtia</taxon>
    </lineage>
</organism>
<dbReference type="Proteomes" id="UP000321617">
    <property type="component" value="Unassembled WGS sequence"/>
</dbReference>
<sequence length="159" mass="17343">MTTDYYPPGYEPRPSMEFPESEPVEIEVETVYGLGLQMRGENENFRPRVDAIAQQFGVNGTNQHSGQFSMAVGLASISPQVRSALEYTVTSMERASEVMRSQSDGQKALANMSMLIASRFSGTDALNAADIETIRDITGIPPEQRPDYPSRPGGGPIPV</sequence>
<evidence type="ECO:0000313" key="3">
    <source>
        <dbReference type="Proteomes" id="UP000321617"/>
    </source>
</evidence>
<gene>
    <name evidence="2" type="ORF">LX16_5119</name>
</gene>
<comment type="caution">
    <text evidence="2">The sequence shown here is derived from an EMBL/GenBank/DDBJ whole genome shotgun (WGS) entry which is preliminary data.</text>
</comment>
<reference evidence="2 3" key="1">
    <citation type="journal article" date="2013" name="Stand. Genomic Sci.">
        <title>Genomic Encyclopedia of Type Strains, Phase I: The one thousand microbial genomes (KMG-I) project.</title>
        <authorList>
            <person name="Kyrpides N.C."/>
            <person name="Woyke T."/>
            <person name="Eisen J.A."/>
            <person name="Garrity G."/>
            <person name="Lilburn T.G."/>
            <person name="Beck B.J."/>
            <person name="Whitman W.B."/>
            <person name="Hugenholtz P."/>
            <person name="Klenk H.P."/>
        </authorList>
    </citation>
    <scope>NUCLEOTIDE SEQUENCE [LARGE SCALE GENOMIC DNA]</scope>
    <source>
        <strain evidence="2 3">DSM 45044</strain>
    </source>
</reference>
<protein>
    <submittedName>
        <fullName evidence="2">Uncharacterized protein</fullName>
    </submittedName>
</protein>
<proteinExistence type="predicted"/>
<dbReference type="RefSeq" id="WP_147144445.1">
    <property type="nucleotide sequence ID" value="NZ_BAABIJ010000007.1"/>
</dbReference>
<evidence type="ECO:0000313" key="2">
    <source>
        <dbReference type="EMBL" id="TWJ07633.1"/>
    </source>
</evidence>
<name>A0A562UPT2_9ACTN</name>
<evidence type="ECO:0000256" key="1">
    <source>
        <dbReference type="SAM" id="MobiDB-lite"/>
    </source>
</evidence>
<feature type="region of interest" description="Disordered" evidence="1">
    <location>
        <begin position="137"/>
        <end position="159"/>
    </location>
</feature>
<dbReference type="EMBL" id="VLLL01000011">
    <property type="protein sequence ID" value="TWJ07633.1"/>
    <property type="molecule type" value="Genomic_DNA"/>
</dbReference>